<evidence type="ECO:0000256" key="4">
    <source>
        <dbReference type="ARBA" id="ARBA00022679"/>
    </source>
</evidence>
<keyword evidence="5 10" id="KW-0443">Lipid metabolism</keyword>
<dbReference type="SUPFAM" id="SSF53659">
    <property type="entry name" value="Isocitrate/Isopropylmalate dehydrogenase-like"/>
    <property type="match status" value="1"/>
</dbReference>
<evidence type="ECO:0000256" key="2">
    <source>
        <dbReference type="ARBA" id="ARBA00022490"/>
    </source>
</evidence>
<dbReference type="RefSeq" id="WP_138210171.1">
    <property type="nucleotide sequence ID" value="NZ_CBCRUQ010000014.1"/>
</dbReference>
<dbReference type="OrthoDB" id="9806408at2"/>
<dbReference type="Proteomes" id="UP000308489">
    <property type="component" value="Chromosome 1"/>
</dbReference>
<evidence type="ECO:0000256" key="3">
    <source>
        <dbReference type="ARBA" id="ARBA00022516"/>
    </source>
</evidence>
<dbReference type="AlphaFoldDB" id="A0A4U9REC4"/>
<dbReference type="InterPro" id="IPR003664">
    <property type="entry name" value="FA_synthesis"/>
</dbReference>
<dbReference type="EC" id="2.3.1.274" evidence="8 10"/>
<evidence type="ECO:0000256" key="9">
    <source>
        <dbReference type="ARBA" id="ARBA00046608"/>
    </source>
</evidence>
<keyword evidence="3 10" id="KW-0444">Lipid biosynthesis</keyword>
<evidence type="ECO:0000256" key="10">
    <source>
        <dbReference type="HAMAP-Rule" id="MF_00019"/>
    </source>
</evidence>
<evidence type="ECO:0000256" key="1">
    <source>
        <dbReference type="ARBA" id="ARBA00001232"/>
    </source>
</evidence>
<comment type="function">
    <text evidence="10">Catalyzes the reversible formation of acyl-phosphate (acyl-PO(4)) from acyl-[acyl-carrier-protein] (acyl-ACP). This enzyme utilizes acyl-ACP as fatty acyl donor, but not acyl-CoA.</text>
</comment>
<organism evidence="11 12">
    <name type="scientific">Hathewaya histolytica</name>
    <name type="common">Clostridium histolyticum</name>
    <dbReference type="NCBI Taxonomy" id="1498"/>
    <lineage>
        <taxon>Bacteria</taxon>
        <taxon>Bacillati</taxon>
        <taxon>Bacillota</taxon>
        <taxon>Clostridia</taxon>
        <taxon>Eubacteriales</taxon>
        <taxon>Clostridiaceae</taxon>
        <taxon>Hathewaya</taxon>
    </lineage>
</organism>
<dbReference type="GO" id="GO:0043811">
    <property type="term" value="F:phosphate:acyl-[acyl carrier protein] acyltransferase activity"/>
    <property type="evidence" value="ECO:0007669"/>
    <property type="project" value="UniProtKB-UniRule"/>
</dbReference>
<keyword evidence="11" id="KW-0012">Acyltransferase</keyword>
<dbReference type="EMBL" id="LR590481">
    <property type="protein sequence ID" value="VTQ90039.1"/>
    <property type="molecule type" value="Genomic_DNA"/>
</dbReference>
<comment type="subcellular location">
    <subcellularLocation>
        <location evidence="10">Cytoplasm</location>
    </subcellularLocation>
    <text evidence="10">Associated with the membrane possibly through PlsY.</text>
</comment>
<evidence type="ECO:0000256" key="5">
    <source>
        <dbReference type="ARBA" id="ARBA00023098"/>
    </source>
</evidence>
<evidence type="ECO:0000313" key="11">
    <source>
        <dbReference type="EMBL" id="VTQ90039.1"/>
    </source>
</evidence>
<evidence type="ECO:0000256" key="6">
    <source>
        <dbReference type="ARBA" id="ARBA00023209"/>
    </source>
</evidence>
<comment type="pathway">
    <text evidence="10">Lipid metabolism; phospholipid metabolism.</text>
</comment>
<evidence type="ECO:0000256" key="8">
    <source>
        <dbReference type="ARBA" id="ARBA00024069"/>
    </source>
</evidence>
<dbReference type="HAMAP" id="MF_00019">
    <property type="entry name" value="PlsX"/>
    <property type="match status" value="1"/>
</dbReference>
<comment type="similarity">
    <text evidence="10">Belongs to the PlsX family.</text>
</comment>
<keyword evidence="12" id="KW-1185">Reference proteome</keyword>
<protein>
    <recommendedName>
        <fullName evidence="8 10">Phosphate acyltransferase</fullName>
        <ecNumber evidence="8 10">2.3.1.274</ecNumber>
    </recommendedName>
    <alternativeName>
        <fullName evidence="10">Acyl-ACP phosphotransacylase</fullName>
    </alternativeName>
    <alternativeName>
        <fullName evidence="10">Acyl-[acyl-carrier-protein]--phosphate acyltransferase</fullName>
    </alternativeName>
    <alternativeName>
        <fullName evidence="10">Phosphate-acyl-ACP acyltransferase</fullName>
    </alternativeName>
</protein>
<dbReference type="InterPro" id="IPR012281">
    <property type="entry name" value="Phospholipid_synth_PlsX-like"/>
</dbReference>
<evidence type="ECO:0000256" key="7">
    <source>
        <dbReference type="ARBA" id="ARBA00023264"/>
    </source>
</evidence>
<dbReference type="PANTHER" id="PTHR30100">
    <property type="entry name" value="FATTY ACID/PHOSPHOLIPID SYNTHESIS PROTEIN PLSX"/>
    <property type="match status" value="1"/>
</dbReference>
<gene>
    <name evidence="10 11" type="primary">plsX</name>
    <name evidence="11" type="ORF">NCTC503_01523</name>
</gene>
<dbReference type="NCBIfam" id="TIGR00182">
    <property type="entry name" value="plsX"/>
    <property type="match status" value="1"/>
</dbReference>
<dbReference type="GO" id="GO:0008654">
    <property type="term" value="P:phospholipid biosynthetic process"/>
    <property type="evidence" value="ECO:0007669"/>
    <property type="project" value="UniProtKB-KW"/>
</dbReference>
<proteinExistence type="inferred from homology"/>
<reference evidence="11 12" key="1">
    <citation type="submission" date="2019-05" db="EMBL/GenBank/DDBJ databases">
        <authorList>
            <consortium name="Pathogen Informatics"/>
        </authorList>
    </citation>
    <scope>NUCLEOTIDE SEQUENCE [LARGE SCALE GENOMIC DNA]</scope>
    <source>
        <strain evidence="11 12">NCTC503</strain>
    </source>
</reference>
<comment type="subunit">
    <text evidence="9 10">Homodimer. Probably interacts with PlsY.</text>
</comment>
<dbReference type="PIRSF" id="PIRSF002465">
    <property type="entry name" value="Phsphlp_syn_PlsX"/>
    <property type="match status" value="1"/>
</dbReference>
<sequence length="336" mass="36713">MIIAVDGMGGDNSPQEVVKGCVEALEYTGVKIIITGPEERIKDELKKYKYDSGRIEVLNAEEVISNNEHPAMAIRKKKNSSLCKALYLVREGKADAVLSAGSTGALLTGATLIIGRIKGIDRPTFAPVMPGKNGKFMIVDCGANVDCKPNNLVQFALMGKVYFEKILKVKNPSVGLVNIGVEEEKGNELTKETYKLLKEANLNFVGNIEPRDIPKGDTNVLVCDGFVGNTILKMYEGVASTLLSTLKENIMSSFRTKIGGMILKPVFLKFKKDFNYEEVGGAAFLGVKGICVKAHGSSDSKAFKNAIRQAKFFYDNNVVESIKESIENINKKDDIK</sequence>
<dbReference type="Pfam" id="PF02504">
    <property type="entry name" value="FA_synthesis"/>
    <property type="match status" value="1"/>
</dbReference>
<evidence type="ECO:0000313" key="12">
    <source>
        <dbReference type="Proteomes" id="UP000308489"/>
    </source>
</evidence>
<dbReference type="GO" id="GO:0005737">
    <property type="term" value="C:cytoplasm"/>
    <property type="evidence" value="ECO:0007669"/>
    <property type="project" value="UniProtKB-SubCell"/>
</dbReference>
<dbReference type="Gene3D" id="3.40.718.10">
    <property type="entry name" value="Isopropylmalate Dehydrogenase"/>
    <property type="match status" value="1"/>
</dbReference>
<keyword evidence="7 10" id="KW-1208">Phospholipid metabolism</keyword>
<dbReference type="PANTHER" id="PTHR30100:SF1">
    <property type="entry name" value="PHOSPHATE ACYLTRANSFERASE"/>
    <property type="match status" value="1"/>
</dbReference>
<dbReference type="GO" id="GO:0006633">
    <property type="term" value="P:fatty acid biosynthetic process"/>
    <property type="evidence" value="ECO:0007669"/>
    <property type="project" value="UniProtKB-UniRule"/>
</dbReference>
<dbReference type="KEGG" id="hhw:NCTC503_01523"/>
<name>A0A4U9REC4_HATHI</name>
<accession>A0A4U9REC4</accession>
<keyword evidence="6 10" id="KW-0594">Phospholipid biosynthesis</keyword>
<dbReference type="UniPathway" id="UPA00085"/>
<keyword evidence="2 10" id="KW-0963">Cytoplasm</keyword>
<comment type="catalytic activity">
    <reaction evidence="1 10">
        <text>a fatty acyl-[ACP] + phosphate = an acyl phosphate + holo-[ACP]</text>
        <dbReference type="Rhea" id="RHEA:42292"/>
        <dbReference type="Rhea" id="RHEA-COMP:9685"/>
        <dbReference type="Rhea" id="RHEA-COMP:14125"/>
        <dbReference type="ChEBI" id="CHEBI:43474"/>
        <dbReference type="ChEBI" id="CHEBI:59918"/>
        <dbReference type="ChEBI" id="CHEBI:64479"/>
        <dbReference type="ChEBI" id="CHEBI:138651"/>
        <dbReference type="EC" id="2.3.1.274"/>
    </reaction>
</comment>
<keyword evidence="4 10" id="KW-0808">Transferase</keyword>